<dbReference type="SMART" id="SM00724">
    <property type="entry name" value="TLC"/>
    <property type="match status" value="1"/>
</dbReference>
<evidence type="ECO:0000256" key="5">
    <source>
        <dbReference type="PROSITE-ProRule" id="PRU00205"/>
    </source>
</evidence>
<keyword evidence="2 5" id="KW-0812">Transmembrane</keyword>
<evidence type="ECO:0000256" key="2">
    <source>
        <dbReference type="ARBA" id="ARBA00022692"/>
    </source>
</evidence>
<evidence type="ECO:0000313" key="9">
    <source>
        <dbReference type="EMBL" id="OCH88202.1"/>
    </source>
</evidence>
<dbReference type="GO" id="GO:0016020">
    <property type="term" value="C:membrane"/>
    <property type="evidence" value="ECO:0007669"/>
    <property type="project" value="UniProtKB-SubCell"/>
</dbReference>
<dbReference type="AlphaFoldDB" id="A0A8E2AU60"/>
<keyword evidence="4 5" id="KW-0472">Membrane</keyword>
<accession>A0A8E2AU60</accession>
<organism evidence="9 10">
    <name type="scientific">Obba rivulosa</name>
    <dbReference type="NCBI Taxonomy" id="1052685"/>
    <lineage>
        <taxon>Eukaryota</taxon>
        <taxon>Fungi</taxon>
        <taxon>Dikarya</taxon>
        <taxon>Basidiomycota</taxon>
        <taxon>Agaricomycotina</taxon>
        <taxon>Agaricomycetes</taxon>
        <taxon>Polyporales</taxon>
        <taxon>Gelatoporiaceae</taxon>
        <taxon>Obba</taxon>
    </lineage>
</organism>
<dbReference type="EMBL" id="KV722459">
    <property type="protein sequence ID" value="OCH88202.1"/>
    <property type="molecule type" value="Genomic_DNA"/>
</dbReference>
<dbReference type="Proteomes" id="UP000250043">
    <property type="component" value="Unassembled WGS sequence"/>
</dbReference>
<reference evidence="9 10" key="1">
    <citation type="submission" date="2016-07" db="EMBL/GenBank/DDBJ databases">
        <title>Draft genome of the white-rot fungus Obba rivulosa 3A-2.</title>
        <authorList>
            <consortium name="DOE Joint Genome Institute"/>
            <person name="Miettinen O."/>
            <person name="Riley R."/>
            <person name="Acob R."/>
            <person name="Barry K."/>
            <person name="Cullen D."/>
            <person name="De Vries R."/>
            <person name="Hainaut M."/>
            <person name="Hatakka A."/>
            <person name="Henrissat B."/>
            <person name="Hilden K."/>
            <person name="Kuo R."/>
            <person name="Labutti K."/>
            <person name="Lipzen A."/>
            <person name="Makela M.R."/>
            <person name="Sandor L."/>
            <person name="Spatafora J.W."/>
            <person name="Grigoriev I.V."/>
            <person name="Hibbett D.S."/>
        </authorList>
    </citation>
    <scope>NUCLEOTIDE SEQUENCE [LARGE SCALE GENOMIC DNA]</scope>
    <source>
        <strain evidence="9 10">3A-2</strain>
    </source>
</reference>
<feature type="transmembrane region" description="Helical" evidence="7">
    <location>
        <begin position="34"/>
        <end position="53"/>
    </location>
</feature>
<dbReference type="OrthoDB" id="10266980at2759"/>
<proteinExistence type="predicted"/>
<evidence type="ECO:0000259" key="8">
    <source>
        <dbReference type="PROSITE" id="PS50922"/>
    </source>
</evidence>
<feature type="transmembrane region" description="Helical" evidence="7">
    <location>
        <begin position="194"/>
        <end position="214"/>
    </location>
</feature>
<feature type="transmembrane region" description="Helical" evidence="7">
    <location>
        <begin position="234"/>
        <end position="256"/>
    </location>
</feature>
<feature type="domain" description="TLC" evidence="8">
    <location>
        <begin position="69"/>
        <end position="267"/>
    </location>
</feature>
<protein>
    <recommendedName>
        <fullName evidence="8">TLC domain-containing protein</fullName>
    </recommendedName>
</protein>
<evidence type="ECO:0000313" key="10">
    <source>
        <dbReference type="Proteomes" id="UP000250043"/>
    </source>
</evidence>
<dbReference type="Pfam" id="PF03798">
    <property type="entry name" value="TRAM_LAG1_CLN8"/>
    <property type="match status" value="1"/>
</dbReference>
<evidence type="ECO:0000256" key="7">
    <source>
        <dbReference type="SAM" id="Phobius"/>
    </source>
</evidence>
<feature type="region of interest" description="Disordered" evidence="6">
    <location>
        <begin position="275"/>
        <end position="294"/>
    </location>
</feature>
<comment type="subcellular location">
    <subcellularLocation>
        <location evidence="1">Membrane</location>
        <topology evidence="1">Multi-pass membrane protein</topology>
    </subcellularLocation>
</comment>
<dbReference type="InterPro" id="IPR006634">
    <property type="entry name" value="TLC-dom"/>
</dbReference>
<sequence>MSGLLQPASELITELARPLARALDLPHLPEHAPVLLTAFAGFFWLHLVGAPALSRRLAPQSYTALKSRRQVNNWNIQVVSLLHVFVVLPLAVRCLDSPALAADKATGWDPRVGTVYAVACGYFLWDVADAIMHFSGDMDFLLHGVSCLMIYMLTFRPYLAYYGCRFLVWETSTIFLNIHRFLDKTGQTGTTLQWINGLLLLGSFFGARIAYGWYMTAQFWQTLYAAYTSGAMPWYYIAFYLAGNVTLNSLNAIWLYKMVNALRKRFDADIKPGADAHTNGKAKHGQAAKNGKAE</sequence>
<dbReference type="PANTHER" id="PTHR13439">
    <property type="entry name" value="CT120 PROTEIN"/>
    <property type="match status" value="1"/>
</dbReference>
<evidence type="ECO:0000256" key="4">
    <source>
        <dbReference type="ARBA" id="ARBA00023136"/>
    </source>
</evidence>
<dbReference type="PANTHER" id="PTHR13439:SF0">
    <property type="entry name" value="TOPOISOMERASE I DAMAGE AFFECTED PROTEIN 4"/>
    <property type="match status" value="1"/>
</dbReference>
<feature type="transmembrane region" description="Helical" evidence="7">
    <location>
        <begin position="140"/>
        <end position="160"/>
    </location>
</feature>
<dbReference type="InterPro" id="IPR050846">
    <property type="entry name" value="TLCD"/>
</dbReference>
<evidence type="ECO:0000256" key="6">
    <source>
        <dbReference type="SAM" id="MobiDB-lite"/>
    </source>
</evidence>
<evidence type="ECO:0000256" key="1">
    <source>
        <dbReference type="ARBA" id="ARBA00004141"/>
    </source>
</evidence>
<keyword evidence="3 7" id="KW-1133">Transmembrane helix</keyword>
<evidence type="ECO:0000256" key="3">
    <source>
        <dbReference type="ARBA" id="ARBA00022989"/>
    </source>
</evidence>
<dbReference type="GO" id="GO:0055088">
    <property type="term" value="P:lipid homeostasis"/>
    <property type="evidence" value="ECO:0007669"/>
    <property type="project" value="TreeGrafter"/>
</dbReference>
<gene>
    <name evidence="9" type="ORF">OBBRIDRAFT_795479</name>
</gene>
<name>A0A8E2AU60_9APHY</name>
<dbReference type="PROSITE" id="PS50922">
    <property type="entry name" value="TLC"/>
    <property type="match status" value="1"/>
</dbReference>
<dbReference type="GO" id="GO:0005783">
    <property type="term" value="C:endoplasmic reticulum"/>
    <property type="evidence" value="ECO:0007669"/>
    <property type="project" value="TreeGrafter"/>
</dbReference>
<keyword evidence="10" id="KW-1185">Reference proteome</keyword>
<feature type="transmembrane region" description="Helical" evidence="7">
    <location>
        <begin position="74"/>
        <end position="92"/>
    </location>
</feature>